<dbReference type="GO" id="GO:0009372">
    <property type="term" value="P:quorum sensing"/>
    <property type="evidence" value="ECO:0007669"/>
    <property type="project" value="UniProtKB-UniRule"/>
</dbReference>
<gene>
    <name evidence="7" type="ORF">HTY61_12845</name>
</gene>
<keyword evidence="1 5" id="KW-0673">Quorum sensing</keyword>
<keyword evidence="3 6" id="KW-0949">S-adenosyl-L-methionine</keyword>
<evidence type="ECO:0000256" key="1">
    <source>
        <dbReference type="ARBA" id="ARBA00022654"/>
    </source>
</evidence>
<dbReference type="KEGG" id="orm:HTY61_12845"/>
<dbReference type="EMBL" id="CP054836">
    <property type="protein sequence ID" value="QKV19280.1"/>
    <property type="molecule type" value="Genomic_DNA"/>
</dbReference>
<dbReference type="InterPro" id="IPR016181">
    <property type="entry name" value="Acyl_CoA_acyltransferase"/>
</dbReference>
<sequence>MFFLVQATDFGRHHGLLDQMFRLRKRVFFDELGWDVPVSGDIERDSYDDLKPAYLLWTDDEQTTLYGSLRLLPTTGPTLLNDVFRKTYPNNIDLCHPTIWEGTRMCIDTEEIAMSLPDVTPQDAMAMMLVALGECALEHGIQTLVSNYEPQMKRIYKRAGAPLTEIGKADGYGRRPVCCGLFEVSERTIAQMREKTGKSNLYVRNGARQLPKPVVERALIAALIASGTMAAAGVSVA</sequence>
<protein>
    <recommendedName>
        <fullName evidence="6">Acyl-homoserine-lactone synthase</fullName>
        <ecNumber evidence="6">2.3.1.184</ecNumber>
    </recommendedName>
    <alternativeName>
        <fullName evidence="6">Autoinducer synthesis protein</fullName>
    </alternativeName>
</protein>
<comment type="similarity">
    <text evidence="5 6">Belongs to the autoinducer synthase family.</text>
</comment>
<accession>A0A6N1VEA9</accession>
<comment type="catalytic activity">
    <reaction evidence="6">
        <text>a fatty acyl-[ACP] + S-adenosyl-L-methionine = an N-acyl-L-homoserine lactone + S-methyl-5'-thioadenosine + holo-[ACP] + H(+)</text>
        <dbReference type="Rhea" id="RHEA:10096"/>
        <dbReference type="Rhea" id="RHEA-COMP:9685"/>
        <dbReference type="Rhea" id="RHEA-COMP:14125"/>
        <dbReference type="ChEBI" id="CHEBI:15378"/>
        <dbReference type="ChEBI" id="CHEBI:17509"/>
        <dbReference type="ChEBI" id="CHEBI:55474"/>
        <dbReference type="ChEBI" id="CHEBI:59789"/>
        <dbReference type="ChEBI" id="CHEBI:64479"/>
        <dbReference type="ChEBI" id="CHEBI:138651"/>
        <dbReference type="EC" id="2.3.1.184"/>
    </reaction>
</comment>
<dbReference type="GO" id="GO:0061579">
    <property type="term" value="F:N-acyl homoserine lactone synthase activity"/>
    <property type="evidence" value="ECO:0007669"/>
    <property type="project" value="UniProtKB-UniRule"/>
</dbReference>
<evidence type="ECO:0000256" key="4">
    <source>
        <dbReference type="ARBA" id="ARBA00022929"/>
    </source>
</evidence>
<dbReference type="Gene3D" id="3.40.630.30">
    <property type="match status" value="1"/>
</dbReference>
<dbReference type="PANTHER" id="PTHR39322">
    <property type="entry name" value="ACYL-HOMOSERINE-LACTONE SYNTHASE"/>
    <property type="match status" value="1"/>
</dbReference>
<evidence type="ECO:0000313" key="8">
    <source>
        <dbReference type="Proteomes" id="UP000509367"/>
    </source>
</evidence>
<name>A0A6N1VEA9_9HYPH</name>
<evidence type="ECO:0000256" key="3">
    <source>
        <dbReference type="ARBA" id="ARBA00022691"/>
    </source>
</evidence>
<evidence type="ECO:0000256" key="2">
    <source>
        <dbReference type="ARBA" id="ARBA00022679"/>
    </source>
</evidence>
<dbReference type="Proteomes" id="UP000509367">
    <property type="component" value="Chromosome"/>
</dbReference>
<organism evidence="7 8">
    <name type="scientific">Oricola thermophila</name>
    <dbReference type="NCBI Taxonomy" id="2742145"/>
    <lineage>
        <taxon>Bacteria</taxon>
        <taxon>Pseudomonadati</taxon>
        <taxon>Pseudomonadota</taxon>
        <taxon>Alphaproteobacteria</taxon>
        <taxon>Hyphomicrobiales</taxon>
        <taxon>Ahrensiaceae</taxon>
        <taxon>Oricola</taxon>
    </lineage>
</organism>
<keyword evidence="2 6" id="KW-0808">Transferase</keyword>
<dbReference type="RefSeq" id="WP_175277172.1">
    <property type="nucleotide sequence ID" value="NZ_CP054836.1"/>
</dbReference>
<evidence type="ECO:0000256" key="6">
    <source>
        <dbReference type="RuleBase" id="RU361135"/>
    </source>
</evidence>
<evidence type="ECO:0000256" key="5">
    <source>
        <dbReference type="PROSITE-ProRule" id="PRU00533"/>
    </source>
</evidence>
<evidence type="ECO:0000313" key="7">
    <source>
        <dbReference type="EMBL" id="QKV19280.1"/>
    </source>
</evidence>
<dbReference type="GO" id="GO:0007165">
    <property type="term" value="P:signal transduction"/>
    <property type="evidence" value="ECO:0007669"/>
    <property type="project" value="TreeGrafter"/>
</dbReference>
<dbReference type="PROSITE" id="PS51187">
    <property type="entry name" value="AUTOINDUCER_SYNTH_2"/>
    <property type="match status" value="1"/>
</dbReference>
<dbReference type="PANTHER" id="PTHR39322:SF1">
    <property type="entry name" value="ISOVALERYL-HOMOSERINE LACTONE SYNTHASE"/>
    <property type="match status" value="1"/>
</dbReference>
<dbReference type="EC" id="2.3.1.184" evidence="6"/>
<dbReference type="Pfam" id="PF00765">
    <property type="entry name" value="Autoind_synth"/>
    <property type="match status" value="1"/>
</dbReference>
<reference evidence="7 8" key="1">
    <citation type="submission" date="2020-06" db="EMBL/GenBank/DDBJ databases">
        <title>Oricola thermophila sp. nov. isolated from a tidal sediments.</title>
        <authorList>
            <person name="Kwon K.K."/>
            <person name="Yang S.-H."/>
            <person name="Park M.-J."/>
        </authorList>
    </citation>
    <scope>NUCLEOTIDE SEQUENCE [LARGE SCALE GENOMIC DNA]</scope>
    <source>
        <strain evidence="7 8">MEBiC13590</strain>
    </source>
</reference>
<dbReference type="InterPro" id="IPR001690">
    <property type="entry name" value="Autoind_synthase"/>
</dbReference>
<keyword evidence="8" id="KW-1185">Reference proteome</keyword>
<keyword evidence="4 5" id="KW-0071">Autoinducer synthesis</keyword>
<proteinExistence type="inferred from homology"/>
<dbReference type="SUPFAM" id="SSF55729">
    <property type="entry name" value="Acyl-CoA N-acyltransferases (Nat)"/>
    <property type="match status" value="1"/>
</dbReference>
<dbReference type="PRINTS" id="PR01549">
    <property type="entry name" value="AUTOINDCRSYN"/>
</dbReference>
<dbReference type="AlphaFoldDB" id="A0A6N1VEA9"/>